<dbReference type="Proteomes" id="UP000054624">
    <property type="component" value="Unassembled WGS sequence"/>
</dbReference>
<dbReference type="InterPro" id="IPR017871">
    <property type="entry name" value="ABC_transporter-like_CS"/>
</dbReference>
<dbReference type="EMBL" id="FCOI02000023">
    <property type="protein sequence ID" value="SAK81534.1"/>
    <property type="molecule type" value="Genomic_DNA"/>
</dbReference>
<dbReference type="GO" id="GO:0140359">
    <property type="term" value="F:ABC-type transporter activity"/>
    <property type="evidence" value="ECO:0007669"/>
    <property type="project" value="InterPro"/>
</dbReference>
<dbReference type="PANTHER" id="PTHR46743">
    <property type="entry name" value="TEICHOIC ACIDS EXPORT ATP-BINDING PROTEIN TAGH"/>
    <property type="match status" value="1"/>
</dbReference>
<keyword evidence="4" id="KW-0472">Membrane</keyword>
<comment type="similarity">
    <text evidence="1">Belongs to the ABC transporter superfamily.</text>
</comment>
<evidence type="ECO:0000313" key="8">
    <source>
        <dbReference type="EMBL" id="SAK81534.1"/>
    </source>
</evidence>
<dbReference type="STRING" id="1777137.AWB76_05550"/>
<dbReference type="GO" id="GO:0005524">
    <property type="term" value="F:ATP binding"/>
    <property type="evidence" value="ECO:0007669"/>
    <property type="project" value="UniProtKB-KW"/>
</dbReference>
<evidence type="ECO:0000256" key="5">
    <source>
        <dbReference type="ARBA" id="ARBA00022741"/>
    </source>
</evidence>
<dbReference type="InterPro" id="IPR003593">
    <property type="entry name" value="AAA+_ATPase"/>
</dbReference>
<keyword evidence="5" id="KW-0547">Nucleotide-binding</keyword>
<dbReference type="GO" id="GO:0016887">
    <property type="term" value="F:ATP hydrolysis activity"/>
    <property type="evidence" value="ECO:0007669"/>
    <property type="project" value="InterPro"/>
</dbReference>
<sequence length="221" mass="24402">MIVVKDLVKRYRSHHGSEVVLDGVNLEIPRHAKLAVIGRNGAGKTTLLNLLGGMDRPTRGTIRRTCRVSWPLGLSGGFQGSLSGTQNAKFIARLHGVPESQLPEKLAFVREFSELGAGIEKPVKAMSSGMRSRLAFAVSLAFDFDLYLVDELTSVGDAAFRKKSRDAFRDLASRAGLVMVSHDESTLRNFCDSAIWVNQGQVHWFEDLDEALARYKESIVQ</sequence>
<dbReference type="Gene3D" id="3.40.50.300">
    <property type="entry name" value="P-loop containing nucleotide triphosphate hydrolases"/>
    <property type="match status" value="1"/>
</dbReference>
<dbReference type="PROSITE" id="PS00211">
    <property type="entry name" value="ABC_TRANSPORTER_1"/>
    <property type="match status" value="1"/>
</dbReference>
<dbReference type="InterPro" id="IPR015860">
    <property type="entry name" value="ABC_transpr_TagH-like"/>
</dbReference>
<dbReference type="PROSITE" id="PS50893">
    <property type="entry name" value="ABC_TRANSPORTER_2"/>
    <property type="match status" value="1"/>
</dbReference>
<keyword evidence="2" id="KW-0813">Transport</keyword>
<dbReference type="InterPro" id="IPR003439">
    <property type="entry name" value="ABC_transporter-like_ATP-bd"/>
</dbReference>
<dbReference type="SUPFAM" id="SSF52540">
    <property type="entry name" value="P-loop containing nucleoside triphosphate hydrolases"/>
    <property type="match status" value="1"/>
</dbReference>
<evidence type="ECO:0000256" key="3">
    <source>
        <dbReference type="ARBA" id="ARBA00022475"/>
    </source>
</evidence>
<accession>A0A158CGR3</accession>
<dbReference type="PANTHER" id="PTHR46743:SF2">
    <property type="entry name" value="TEICHOIC ACIDS EXPORT ATP-BINDING PROTEIN TAGH"/>
    <property type="match status" value="1"/>
</dbReference>
<proteinExistence type="inferred from homology"/>
<evidence type="ECO:0000256" key="1">
    <source>
        <dbReference type="ARBA" id="ARBA00005417"/>
    </source>
</evidence>
<dbReference type="InterPro" id="IPR050683">
    <property type="entry name" value="Bact_Polysacc_Export_ATP-bd"/>
</dbReference>
<keyword evidence="3" id="KW-1003">Cell membrane</keyword>
<evidence type="ECO:0000256" key="4">
    <source>
        <dbReference type="ARBA" id="ARBA00022519"/>
    </source>
</evidence>
<evidence type="ECO:0000259" key="7">
    <source>
        <dbReference type="PROSITE" id="PS50893"/>
    </source>
</evidence>
<dbReference type="Pfam" id="PF00005">
    <property type="entry name" value="ABC_tran"/>
    <property type="match status" value="1"/>
</dbReference>
<feature type="domain" description="ABC transporter" evidence="7">
    <location>
        <begin position="2"/>
        <end position="220"/>
    </location>
</feature>
<dbReference type="InterPro" id="IPR027417">
    <property type="entry name" value="P-loop_NTPase"/>
</dbReference>
<dbReference type="OrthoDB" id="9778870at2"/>
<evidence type="ECO:0000256" key="6">
    <source>
        <dbReference type="ARBA" id="ARBA00022840"/>
    </source>
</evidence>
<dbReference type="GO" id="GO:0016020">
    <property type="term" value="C:membrane"/>
    <property type="evidence" value="ECO:0007669"/>
    <property type="project" value="InterPro"/>
</dbReference>
<name>A0A158CGR3_9BURK</name>
<dbReference type="SMART" id="SM00382">
    <property type="entry name" value="AAA"/>
    <property type="match status" value="1"/>
</dbReference>
<dbReference type="RefSeq" id="WP_061163241.1">
    <property type="nucleotide sequence ID" value="NZ_FCOI02000023.1"/>
</dbReference>
<reference evidence="9" key="1">
    <citation type="submission" date="2016-01" db="EMBL/GenBank/DDBJ databases">
        <authorList>
            <person name="Peeters Charlotte."/>
        </authorList>
    </citation>
    <scope>NUCLEOTIDE SEQUENCE [LARGE SCALE GENOMIC DNA]</scope>
</reference>
<evidence type="ECO:0000256" key="2">
    <source>
        <dbReference type="ARBA" id="ARBA00022448"/>
    </source>
</evidence>
<dbReference type="CDD" id="cd03220">
    <property type="entry name" value="ABC_KpsT_Wzt"/>
    <property type="match status" value="1"/>
</dbReference>
<evidence type="ECO:0000313" key="9">
    <source>
        <dbReference type="Proteomes" id="UP000054624"/>
    </source>
</evidence>
<protein>
    <submittedName>
        <fullName evidence="8">BexA</fullName>
    </submittedName>
</protein>
<organism evidence="8 9">
    <name type="scientific">Caballeronia temeraria</name>
    <dbReference type="NCBI Taxonomy" id="1777137"/>
    <lineage>
        <taxon>Bacteria</taxon>
        <taxon>Pseudomonadati</taxon>
        <taxon>Pseudomonadota</taxon>
        <taxon>Betaproteobacteria</taxon>
        <taxon>Burkholderiales</taxon>
        <taxon>Burkholderiaceae</taxon>
        <taxon>Caballeronia</taxon>
    </lineage>
</organism>
<gene>
    <name evidence="8" type="ORF">AWB76_05550</name>
</gene>
<keyword evidence="9" id="KW-1185">Reference proteome</keyword>
<dbReference type="AlphaFoldDB" id="A0A158CGR3"/>
<keyword evidence="6" id="KW-0067">ATP-binding</keyword>
<keyword evidence="4" id="KW-0997">Cell inner membrane</keyword>